<keyword evidence="2" id="KW-1185">Reference proteome</keyword>
<proteinExistence type="predicted"/>
<organism evidence="2 3">
    <name type="scientific">Panagrellus redivivus</name>
    <name type="common">Microworm</name>
    <dbReference type="NCBI Taxonomy" id="6233"/>
    <lineage>
        <taxon>Eukaryota</taxon>
        <taxon>Metazoa</taxon>
        <taxon>Ecdysozoa</taxon>
        <taxon>Nematoda</taxon>
        <taxon>Chromadorea</taxon>
        <taxon>Rhabditida</taxon>
        <taxon>Tylenchina</taxon>
        <taxon>Panagrolaimomorpha</taxon>
        <taxon>Panagrolaimoidea</taxon>
        <taxon>Panagrolaimidae</taxon>
        <taxon>Panagrellus</taxon>
    </lineage>
</organism>
<evidence type="ECO:0000256" key="1">
    <source>
        <dbReference type="SAM" id="MobiDB-lite"/>
    </source>
</evidence>
<name>A0A7E4V0L4_PANRE</name>
<evidence type="ECO:0000313" key="2">
    <source>
        <dbReference type="Proteomes" id="UP000492821"/>
    </source>
</evidence>
<dbReference type="AlphaFoldDB" id="A0A7E4V0L4"/>
<accession>A0A7E4V0L4</accession>
<dbReference type="WBParaSite" id="Pan_g14951.t1">
    <property type="protein sequence ID" value="Pan_g14951.t1"/>
    <property type="gene ID" value="Pan_g14951"/>
</dbReference>
<feature type="region of interest" description="Disordered" evidence="1">
    <location>
        <begin position="71"/>
        <end position="103"/>
    </location>
</feature>
<sequence>MFPIFKEVTLKAANCFTSQSQIVMSCPLCALNTKRRRLDQMERHLRVSIEDGQAGSDSGAVVASEAPTMIKSAPPTLHPITDNTLKPENRPKKPSRSCTPQPYTVPIRATMTKAETKKLKKPVLISPEAKAERQRRAELFEQTLARITANIKGEEQTVAVESKKPSIFQSVAMLAESG</sequence>
<reference evidence="2" key="1">
    <citation type="journal article" date="2013" name="Genetics">
        <title>The draft genome and transcriptome of Panagrellus redivivus are shaped by the harsh demands of a free-living lifestyle.</title>
        <authorList>
            <person name="Srinivasan J."/>
            <person name="Dillman A.R."/>
            <person name="Macchietto M.G."/>
            <person name="Heikkinen L."/>
            <person name="Lakso M."/>
            <person name="Fracchia K.M."/>
            <person name="Antoshechkin I."/>
            <person name="Mortazavi A."/>
            <person name="Wong G."/>
            <person name="Sternberg P.W."/>
        </authorList>
    </citation>
    <scope>NUCLEOTIDE SEQUENCE [LARGE SCALE GENOMIC DNA]</scope>
    <source>
        <strain evidence="2">MT8872</strain>
    </source>
</reference>
<dbReference type="Proteomes" id="UP000492821">
    <property type="component" value="Unassembled WGS sequence"/>
</dbReference>
<evidence type="ECO:0000313" key="3">
    <source>
        <dbReference type="WBParaSite" id="Pan_g14951.t1"/>
    </source>
</evidence>
<protein>
    <submittedName>
        <fullName evidence="3">Uncharacterized protein</fullName>
    </submittedName>
</protein>
<reference evidence="3" key="2">
    <citation type="submission" date="2020-10" db="UniProtKB">
        <authorList>
            <consortium name="WormBaseParasite"/>
        </authorList>
    </citation>
    <scope>IDENTIFICATION</scope>
</reference>
<dbReference type="PROSITE" id="PS51257">
    <property type="entry name" value="PROKAR_LIPOPROTEIN"/>
    <property type="match status" value="1"/>
</dbReference>